<dbReference type="Proteomes" id="UP000292262">
    <property type="component" value="Unassembled WGS sequence"/>
</dbReference>
<evidence type="ECO:0000313" key="3">
    <source>
        <dbReference type="Proteomes" id="UP000292262"/>
    </source>
</evidence>
<sequence>MNKTQILKLLPYDKPFLFVDKIVKVDDSGIIGKYTFTEDEFFYPGHFKNNPITPGVILTECMAQIGLACLGLFLIRDWVKDKAPNVAMTSNDIHYYKPVLPKETVVVTATKEYFRFNKLKCAVTMTNESNEIVAKGTVSGMVIK</sequence>
<dbReference type="GO" id="GO:0016829">
    <property type="term" value="F:lyase activity"/>
    <property type="evidence" value="ECO:0007669"/>
    <property type="project" value="UniProtKB-KW"/>
</dbReference>
<dbReference type="OrthoDB" id="9772788at2"/>
<gene>
    <name evidence="2" type="ORF">EV197_2414</name>
</gene>
<dbReference type="Pfam" id="PF07977">
    <property type="entry name" value="FabA"/>
    <property type="match status" value="1"/>
</dbReference>
<keyword evidence="1" id="KW-0456">Lyase</keyword>
<evidence type="ECO:0000313" key="2">
    <source>
        <dbReference type="EMBL" id="RZS93833.1"/>
    </source>
</evidence>
<organism evidence="2 3">
    <name type="scientific">Aquimarina brevivitae</name>
    <dbReference type="NCBI Taxonomy" id="323412"/>
    <lineage>
        <taxon>Bacteria</taxon>
        <taxon>Pseudomonadati</taxon>
        <taxon>Bacteroidota</taxon>
        <taxon>Flavobacteriia</taxon>
        <taxon>Flavobacteriales</taxon>
        <taxon>Flavobacteriaceae</taxon>
        <taxon>Aquimarina</taxon>
    </lineage>
</organism>
<dbReference type="AlphaFoldDB" id="A0A4Q7P1U3"/>
<dbReference type="Gene3D" id="3.10.129.10">
    <property type="entry name" value="Hotdog Thioesterase"/>
    <property type="match status" value="1"/>
</dbReference>
<protein>
    <submittedName>
        <fullName evidence="2">3-hydroxyacyl-[acyl-carrier-protein] dehydratase</fullName>
    </submittedName>
</protein>
<dbReference type="InterPro" id="IPR013114">
    <property type="entry name" value="FabA_FabZ"/>
</dbReference>
<dbReference type="RefSeq" id="WP_130286940.1">
    <property type="nucleotide sequence ID" value="NZ_SGXE01000002.1"/>
</dbReference>
<accession>A0A4Q7P1U3</accession>
<keyword evidence="3" id="KW-1185">Reference proteome</keyword>
<dbReference type="EMBL" id="SGXE01000002">
    <property type="protein sequence ID" value="RZS93833.1"/>
    <property type="molecule type" value="Genomic_DNA"/>
</dbReference>
<dbReference type="SUPFAM" id="SSF54637">
    <property type="entry name" value="Thioesterase/thiol ester dehydrase-isomerase"/>
    <property type="match status" value="1"/>
</dbReference>
<dbReference type="InterPro" id="IPR029069">
    <property type="entry name" value="HotDog_dom_sf"/>
</dbReference>
<dbReference type="PANTHER" id="PTHR30272">
    <property type="entry name" value="3-HYDROXYACYL-[ACYL-CARRIER-PROTEIN] DEHYDRATASE"/>
    <property type="match status" value="1"/>
</dbReference>
<dbReference type="PANTHER" id="PTHR30272:SF1">
    <property type="entry name" value="3-HYDROXYACYL-[ACYL-CARRIER-PROTEIN] DEHYDRATASE"/>
    <property type="match status" value="1"/>
</dbReference>
<name>A0A4Q7P1U3_9FLAO</name>
<comment type="caution">
    <text evidence="2">The sequence shown here is derived from an EMBL/GenBank/DDBJ whole genome shotgun (WGS) entry which is preliminary data.</text>
</comment>
<proteinExistence type="predicted"/>
<reference evidence="2 3" key="1">
    <citation type="submission" date="2019-02" db="EMBL/GenBank/DDBJ databases">
        <title>Genomic Encyclopedia of Type Strains, Phase IV (KMG-IV): sequencing the most valuable type-strain genomes for metagenomic binning, comparative biology and taxonomic classification.</title>
        <authorList>
            <person name="Goeker M."/>
        </authorList>
    </citation>
    <scope>NUCLEOTIDE SEQUENCE [LARGE SCALE GENOMIC DNA]</scope>
    <source>
        <strain evidence="2 3">DSM 17196</strain>
    </source>
</reference>
<evidence type="ECO:0000256" key="1">
    <source>
        <dbReference type="ARBA" id="ARBA00023239"/>
    </source>
</evidence>